<dbReference type="PRINTS" id="PR01036">
    <property type="entry name" value="TCRTETB"/>
</dbReference>
<dbReference type="InterPro" id="IPR011701">
    <property type="entry name" value="MFS"/>
</dbReference>
<feature type="transmembrane region" description="Helical" evidence="8">
    <location>
        <begin position="7"/>
        <end position="28"/>
    </location>
</feature>
<feature type="transmembrane region" description="Helical" evidence="8">
    <location>
        <begin position="198"/>
        <end position="216"/>
    </location>
</feature>
<dbReference type="Proteomes" id="UP000216052">
    <property type="component" value="Chromosome"/>
</dbReference>
<feature type="transmembrane region" description="Helical" evidence="8">
    <location>
        <begin position="264"/>
        <end position="284"/>
    </location>
</feature>
<feature type="transmembrane region" description="Helical" evidence="8">
    <location>
        <begin position="135"/>
        <end position="157"/>
    </location>
</feature>
<dbReference type="PANTHER" id="PTHR42718:SF9">
    <property type="entry name" value="MAJOR FACILITATOR SUPERFAMILY MULTIDRUG TRANSPORTER MFSC"/>
    <property type="match status" value="1"/>
</dbReference>
<dbReference type="CDD" id="cd17321">
    <property type="entry name" value="MFS_MMR_MDR_like"/>
    <property type="match status" value="1"/>
</dbReference>
<keyword evidence="11" id="KW-1185">Reference proteome</keyword>
<feature type="transmembrane region" description="Helical" evidence="8">
    <location>
        <begin position="222"/>
        <end position="243"/>
    </location>
</feature>
<keyword evidence="4" id="KW-1003">Cell membrane</keyword>
<feature type="transmembrane region" description="Helical" evidence="8">
    <location>
        <begin position="163"/>
        <end position="186"/>
    </location>
</feature>
<evidence type="ECO:0000256" key="6">
    <source>
        <dbReference type="ARBA" id="ARBA00022989"/>
    </source>
</evidence>
<dbReference type="InterPro" id="IPR004638">
    <property type="entry name" value="EmrB-like"/>
</dbReference>
<sequence length="506" mass="54501">MLMNSKKFWLVIAVFLGTFIGFLDMTIVNVSLPAIQSDLKTSMEGLQWVVNAYAICLAILMLSGGTMGDRYGRKRLWLLGVAVFTIGSAICAWSSWLAMLVSGRIIQGIGAAFLVPGSLSILAQAFIDRSQRAQIIGWWSTINSLATVAGPVLGGILVDEVGWNSIFLINLPLGIAVFLLGIWAIPESKDPSYTSLDPWGQLLGIIWLGSLTYALIMGRTLGWMSLFILILLCVSIIAFLAFVKVELASSQPMLPIRIFTDRRFAVTNAASFVLGFGVLAAYFFLSLYLQQVHGYSASSAGMRLVPFCGTVALFSVISGWLTGRYGPRQPMLFGYLLCGIGLLGMYFFEPNTSYIFVAIIFIVIGIGMGLALPATNSAALAAVPRERSGMASATVNATRQTGATLGIAVMGILFAARSIATLSKYLEQVNVPAFLSRSIAGNLVNHQGIPVVTKVSLASGILEDMYRRAFCCGLHAAMLVGGIVTIIIVAFIWFTDWQCDTPEANS</sequence>
<feature type="transmembrane region" description="Helical" evidence="8">
    <location>
        <begin position="330"/>
        <end position="348"/>
    </location>
</feature>
<evidence type="ECO:0000256" key="4">
    <source>
        <dbReference type="ARBA" id="ARBA00022475"/>
    </source>
</evidence>
<reference evidence="10" key="1">
    <citation type="submission" date="2024-05" db="EMBL/GenBank/DDBJ databases">
        <title>Isolation and characterization of Sporomusa carbonis sp. nov., a carboxydotrophic hydrogenogen in the genus of Sporomusa isolated from a charcoal burning pile.</title>
        <authorList>
            <person name="Boeer T."/>
            <person name="Rosenbaum F."/>
            <person name="Eysell L."/>
            <person name="Mueller V."/>
            <person name="Daniel R."/>
            <person name="Poehlein A."/>
        </authorList>
    </citation>
    <scope>NUCLEOTIDE SEQUENCE [LARGE SCALE GENOMIC DNA]</scope>
    <source>
        <strain evidence="10">DSM 3132</strain>
    </source>
</reference>
<dbReference type="PROSITE" id="PS50850">
    <property type="entry name" value="MFS"/>
    <property type="match status" value="1"/>
</dbReference>
<dbReference type="SUPFAM" id="SSF103473">
    <property type="entry name" value="MFS general substrate transporter"/>
    <property type="match status" value="1"/>
</dbReference>
<keyword evidence="7 8" id="KW-0472">Membrane</keyword>
<organism evidence="10 11">
    <name type="scientific">Sporomusa acidovorans (strain ATCC 49682 / DSM 3132 / Mol)</name>
    <dbReference type="NCBI Taxonomy" id="1123286"/>
    <lineage>
        <taxon>Bacteria</taxon>
        <taxon>Bacillati</taxon>
        <taxon>Bacillota</taxon>
        <taxon>Negativicutes</taxon>
        <taxon>Selenomonadales</taxon>
        <taxon>Sporomusaceae</taxon>
        <taxon>Sporomusa</taxon>
    </lineage>
</organism>
<protein>
    <submittedName>
        <fullName evidence="10">Multidrug resistance protein Stp</fullName>
    </submittedName>
</protein>
<dbReference type="PANTHER" id="PTHR42718">
    <property type="entry name" value="MAJOR FACILITATOR SUPERFAMILY MULTIDRUG TRANSPORTER MFSC"/>
    <property type="match status" value="1"/>
</dbReference>
<accession>A0ABZ3J176</accession>
<evidence type="ECO:0000256" key="5">
    <source>
        <dbReference type="ARBA" id="ARBA00022692"/>
    </source>
</evidence>
<dbReference type="NCBIfam" id="TIGR00711">
    <property type="entry name" value="efflux_EmrB"/>
    <property type="match status" value="1"/>
</dbReference>
<evidence type="ECO:0000313" key="11">
    <source>
        <dbReference type="Proteomes" id="UP000216052"/>
    </source>
</evidence>
<dbReference type="InterPro" id="IPR036259">
    <property type="entry name" value="MFS_trans_sf"/>
</dbReference>
<dbReference type="Gene3D" id="1.20.1720.10">
    <property type="entry name" value="Multidrug resistance protein D"/>
    <property type="match status" value="1"/>
</dbReference>
<dbReference type="InterPro" id="IPR020846">
    <property type="entry name" value="MFS_dom"/>
</dbReference>
<evidence type="ECO:0000256" key="8">
    <source>
        <dbReference type="SAM" id="Phobius"/>
    </source>
</evidence>
<comment type="similarity">
    <text evidence="2">Belongs to the major facilitator superfamily. EmrB family.</text>
</comment>
<keyword evidence="5 8" id="KW-0812">Transmembrane</keyword>
<keyword evidence="3" id="KW-0813">Transport</keyword>
<evidence type="ECO:0000256" key="2">
    <source>
        <dbReference type="ARBA" id="ARBA00008537"/>
    </source>
</evidence>
<feature type="transmembrane region" description="Helical" evidence="8">
    <location>
        <begin position="105"/>
        <end position="123"/>
    </location>
</feature>
<gene>
    <name evidence="10" type="primary">stp</name>
    <name evidence="10" type="ORF">SPACI_018600</name>
</gene>
<evidence type="ECO:0000259" key="9">
    <source>
        <dbReference type="PROSITE" id="PS50850"/>
    </source>
</evidence>
<name>A0ABZ3J176_SPOA4</name>
<evidence type="ECO:0000313" key="10">
    <source>
        <dbReference type="EMBL" id="XFO71819.1"/>
    </source>
</evidence>
<feature type="transmembrane region" description="Helical" evidence="8">
    <location>
        <begin position="354"/>
        <end position="383"/>
    </location>
</feature>
<evidence type="ECO:0000256" key="1">
    <source>
        <dbReference type="ARBA" id="ARBA00004651"/>
    </source>
</evidence>
<feature type="transmembrane region" description="Helical" evidence="8">
    <location>
        <begin position="474"/>
        <end position="494"/>
    </location>
</feature>
<dbReference type="EMBL" id="CP155571">
    <property type="protein sequence ID" value="XFO71819.1"/>
    <property type="molecule type" value="Genomic_DNA"/>
</dbReference>
<keyword evidence="6 8" id="KW-1133">Transmembrane helix</keyword>
<evidence type="ECO:0000256" key="7">
    <source>
        <dbReference type="ARBA" id="ARBA00023136"/>
    </source>
</evidence>
<dbReference type="RefSeq" id="WP_093798231.1">
    <property type="nucleotide sequence ID" value="NZ_CP155571.1"/>
</dbReference>
<comment type="subcellular location">
    <subcellularLocation>
        <location evidence="1">Cell membrane</location>
        <topology evidence="1">Multi-pass membrane protein</topology>
    </subcellularLocation>
</comment>
<feature type="transmembrane region" description="Helical" evidence="8">
    <location>
        <begin position="76"/>
        <end position="99"/>
    </location>
</feature>
<dbReference type="Gene3D" id="1.20.1250.20">
    <property type="entry name" value="MFS general substrate transporter like domains"/>
    <property type="match status" value="1"/>
</dbReference>
<proteinExistence type="inferred from homology"/>
<feature type="domain" description="Major facilitator superfamily (MFS) profile" evidence="9">
    <location>
        <begin position="10"/>
        <end position="500"/>
    </location>
</feature>
<evidence type="ECO:0000256" key="3">
    <source>
        <dbReference type="ARBA" id="ARBA00022448"/>
    </source>
</evidence>
<dbReference type="Pfam" id="PF07690">
    <property type="entry name" value="MFS_1"/>
    <property type="match status" value="1"/>
</dbReference>
<feature type="transmembrane region" description="Helical" evidence="8">
    <location>
        <begin position="304"/>
        <end position="323"/>
    </location>
</feature>
<feature type="transmembrane region" description="Helical" evidence="8">
    <location>
        <begin position="48"/>
        <end position="64"/>
    </location>
</feature>